<keyword evidence="8" id="KW-1185">Reference proteome</keyword>
<organism evidence="7 8">
    <name type="scientific">Peribacillus faecalis</name>
    <dbReference type="NCBI Taxonomy" id="2772559"/>
    <lineage>
        <taxon>Bacteria</taxon>
        <taxon>Bacillati</taxon>
        <taxon>Bacillota</taxon>
        <taxon>Bacilli</taxon>
        <taxon>Bacillales</taxon>
        <taxon>Bacillaceae</taxon>
        <taxon>Peribacillus</taxon>
    </lineage>
</organism>
<dbReference type="PANTHER" id="PTHR15239:SF6">
    <property type="entry name" value="RIBOSOME QUALITY CONTROL COMPLEX SUBUNIT NEMF"/>
    <property type="match status" value="1"/>
</dbReference>
<evidence type="ECO:0000256" key="1">
    <source>
        <dbReference type="ARBA" id="ARBA00022555"/>
    </source>
</evidence>
<dbReference type="GO" id="GO:0072344">
    <property type="term" value="P:rescue of stalled ribosome"/>
    <property type="evidence" value="ECO:0007669"/>
    <property type="project" value="UniProtKB-UniRule"/>
</dbReference>
<dbReference type="HAMAP" id="MF_00844_B">
    <property type="entry name" value="RqcH_B"/>
    <property type="match status" value="1"/>
</dbReference>
<dbReference type="FunFam" id="2.30.310.10:FF:000004">
    <property type="entry name" value="Fibronectin-binding protein A"/>
    <property type="match status" value="1"/>
</dbReference>
<dbReference type="Proteomes" id="UP000602076">
    <property type="component" value="Unassembled WGS sequence"/>
</dbReference>
<comment type="similarity">
    <text evidence="5">Belongs to the NEMF family.</text>
</comment>
<feature type="domain" description="NFACT RNA-binding" evidence="6">
    <location>
        <begin position="453"/>
        <end position="541"/>
    </location>
</feature>
<evidence type="ECO:0000256" key="5">
    <source>
        <dbReference type="HAMAP-Rule" id="MF_00844"/>
    </source>
</evidence>
<evidence type="ECO:0000256" key="3">
    <source>
        <dbReference type="ARBA" id="ARBA00022884"/>
    </source>
</evidence>
<evidence type="ECO:0000313" key="8">
    <source>
        <dbReference type="Proteomes" id="UP000602076"/>
    </source>
</evidence>
<dbReference type="AlphaFoldDB" id="A0A927CRY2"/>
<accession>A0A927CRY2</accession>
<dbReference type="Gene3D" id="1.10.8.50">
    <property type="match status" value="1"/>
</dbReference>
<evidence type="ECO:0000259" key="6">
    <source>
        <dbReference type="Pfam" id="PF05670"/>
    </source>
</evidence>
<dbReference type="Pfam" id="PF05670">
    <property type="entry name" value="NFACT-R_1"/>
    <property type="match status" value="1"/>
</dbReference>
<dbReference type="PANTHER" id="PTHR15239">
    <property type="entry name" value="NUCLEAR EXPORT MEDIATOR FACTOR NEMF"/>
    <property type="match status" value="1"/>
</dbReference>
<proteinExistence type="inferred from homology"/>
<dbReference type="EMBL" id="JACXSI010000001">
    <property type="protein sequence ID" value="MBD3106788.1"/>
    <property type="molecule type" value="Genomic_DNA"/>
</dbReference>
<dbReference type="GO" id="GO:0043023">
    <property type="term" value="F:ribosomal large subunit binding"/>
    <property type="evidence" value="ECO:0007669"/>
    <property type="project" value="UniProtKB-UniRule"/>
</dbReference>
<comment type="function">
    <text evidence="5">Key component of the ribosome quality control system (RQC), a ribosome-associated complex that mediates the extraction of incompletely synthesized nascent chains from stalled ribosomes and their subsequent degradation. RqcH recruits Ala-charged tRNA, and with RqcP directs the elongation of stalled nascent chains on 50S ribosomal subunits, leading to non-templated C-terminal alanine extensions (Ala tail). The Ala tail promotes nascent chain degradation. May add between 1 and at least 8 Ala residues. Binds to stalled 50S ribosomal subunits.</text>
</comment>
<name>A0A927CRY2_9BACI</name>
<protein>
    <recommendedName>
        <fullName evidence="5">Rqc2 homolog RqcH</fullName>
        <shortName evidence="5">RqcH</shortName>
    </recommendedName>
</protein>
<dbReference type="Gene3D" id="2.30.310.10">
    <property type="entry name" value="ibrinogen binding protein from staphylococcus aureus domain"/>
    <property type="match status" value="1"/>
</dbReference>
<dbReference type="InterPro" id="IPR051608">
    <property type="entry name" value="RQC_Subunit_NEMF"/>
</dbReference>
<dbReference type="InterPro" id="IPR008532">
    <property type="entry name" value="NFACT_RNA-bd"/>
</dbReference>
<dbReference type="GO" id="GO:0000049">
    <property type="term" value="F:tRNA binding"/>
    <property type="evidence" value="ECO:0007669"/>
    <property type="project" value="UniProtKB-UniRule"/>
</dbReference>
<keyword evidence="4 5" id="KW-0648">Protein biosynthesis</keyword>
<evidence type="ECO:0000256" key="4">
    <source>
        <dbReference type="ARBA" id="ARBA00022917"/>
    </source>
</evidence>
<dbReference type="Gene3D" id="3.40.970.40">
    <property type="entry name" value="fibrinogen binding protein from staphylococcus aureus domain like"/>
    <property type="match status" value="1"/>
</dbReference>
<keyword evidence="2 5" id="KW-0699">rRNA-binding</keyword>
<keyword evidence="1 5" id="KW-0820">tRNA-binding</keyword>
<dbReference type="GO" id="GO:1990112">
    <property type="term" value="C:RQC complex"/>
    <property type="evidence" value="ECO:0007669"/>
    <property type="project" value="TreeGrafter"/>
</dbReference>
<dbReference type="GO" id="GO:0019843">
    <property type="term" value="F:rRNA binding"/>
    <property type="evidence" value="ECO:0007669"/>
    <property type="project" value="UniProtKB-UniRule"/>
</dbReference>
<evidence type="ECO:0000313" key="7">
    <source>
        <dbReference type="EMBL" id="MBD3106788.1"/>
    </source>
</evidence>
<comment type="caution">
    <text evidence="7">The sequence shown here is derived from an EMBL/GenBank/DDBJ whole genome shotgun (WGS) entry which is preliminary data.</text>
</comment>
<reference evidence="7" key="1">
    <citation type="submission" date="2020-09" db="EMBL/GenBank/DDBJ databases">
        <title>Bacillus faecalis sp. nov., a moderately halophilic bacterium isolated from cow faeces.</title>
        <authorList>
            <person name="Jiang L."/>
            <person name="Lee J."/>
        </authorList>
    </citation>
    <scope>NUCLEOTIDE SEQUENCE</scope>
    <source>
        <strain evidence="7">AGMB 02131</strain>
    </source>
</reference>
<dbReference type="RefSeq" id="WP_190996336.1">
    <property type="nucleotide sequence ID" value="NZ_JACXSI010000001.1"/>
</dbReference>
<dbReference type="InterPro" id="IPR043682">
    <property type="entry name" value="RqcH_bacterial"/>
</dbReference>
<evidence type="ECO:0000256" key="2">
    <source>
        <dbReference type="ARBA" id="ARBA00022730"/>
    </source>
</evidence>
<sequence length="569" mass="64925">MSFDGLFTKAMCEELTSALSGGRINKIHQPYPNEIILIVRANGKNQKLLLSAHPSYSRAQLTEESYENPQEPPMFCMLLRKHLEGAIIENITQHELDRMIIFDIKGRDELGDLSYKKLIVEIMGRHSNIVLVNKENNLILDSIKHVSYAVNSHRAILPGQTYKFPPAQQKINPLTASDEDVLKALDFNAGTLDKQLVSAFAGISPLLAKEMLFESKLPTQANVLAAFNKLMMPFKNNQYNPAIMLKQNKEIFYCIPLASADETVKTFSSLSEMLDRFYFGKAARDRIKQQGQDLERFITNERAKNEKKIKKLKATLTESEKGDQFKLYGELLTANIYQLQIGMKEIEVINYYDENGTMITIPLDPQKTPSQNAQKYFTKYQKAKNAVEFVTEQIQLASEEVAYFEGLLQQLDSADPRDIEEMREELQEGGYLKQRNKKGFKKSKDKKPVLDEYVSSDGDTIYVGKNNKQNEYLTNKFSRRDDIWLHTKDIPGSHVVIRNSEPSEQTLHEAAVLAAFYSKAKNSSRVPVDYTMIRHVKKPSGSKPGFVIYDNQTTLYVTPDADEVLRMKK</sequence>
<dbReference type="Pfam" id="PF05833">
    <property type="entry name" value="NFACT_N"/>
    <property type="match status" value="1"/>
</dbReference>
<gene>
    <name evidence="5" type="primary">rqcH</name>
    <name evidence="7" type="ORF">IEO70_00160</name>
</gene>
<keyword evidence="3 5" id="KW-0694">RNA-binding</keyword>
<comment type="subunit">
    <text evidence="5">Associates with stalled 50S ribosomal subunits. Binds to RqcP.</text>
</comment>